<dbReference type="InterPro" id="IPR002716">
    <property type="entry name" value="PIN_dom"/>
</dbReference>
<dbReference type="GO" id="GO:0090729">
    <property type="term" value="F:toxin activity"/>
    <property type="evidence" value="ECO:0007669"/>
    <property type="project" value="UniProtKB-KW"/>
</dbReference>
<feature type="domain" description="PIN" evidence="7">
    <location>
        <begin position="1"/>
        <end position="119"/>
    </location>
</feature>
<evidence type="ECO:0000256" key="4">
    <source>
        <dbReference type="ARBA" id="ARBA00022801"/>
    </source>
</evidence>
<keyword evidence="2 6" id="KW-0540">Nuclease</keyword>
<evidence type="ECO:0000313" key="9">
    <source>
        <dbReference type="Proteomes" id="UP000236527"/>
    </source>
</evidence>
<reference evidence="9" key="1">
    <citation type="journal article" date="2018" name="Genome Announc.">
        <title>Draft Genome Sequence of the Nitrogen-Fixing and Hormogonia-Inducing Cyanobacterium Nostoc cycadae Strain WK-1, Isolated from the Coralloid Roots of Cycas revoluta.</title>
        <authorList>
            <person name="Kanesaki Y."/>
            <person name="Hirose M."/>
            <person name="Hirose Y."/>
            <person name="Fujisawa T."/>
            <person name="Nakamura Y."/>
            <person name="Watanabe S."/>
            <person name="Matsunaga S."/>
            <person name="Uchida H."/>
            <person name="Murakami A."/>
        </authorList>
    </citation>
    <scope>NUCLEOTIDE SEQUENCE [LARGE SCALE GENOMIC DNA]</scope>
    <source>
        <strain evidence="9">WK-1</strain>
    </source>
</reference>
<dbReference type="InterPro" id="IPR029060">
    <property type="entry name" value="PIN-like_dom_sf"/>
</dbReference>
<name>A0A2H6LHH6_9NOSO</name>
<dbReference type="PANTHER" id="PTHR35901:SF1">
    <property type="entry name" value="EXONUCLEASE VAPC9"/>
    <property type="match status" value="1"/>
</dbReference>
<dbReference type="GO" id="GO:0000287">
    <property type="term" value="F:magnesium ion binding"/>
    <property type="evidence" value="ECO:0007669"/>
    <property type="project" value="UniProtKB-UniRule"/>
</dbReference>
<dbReference type="RefSeq" id="WP_103124956.1">
    <property type="nucleotide sequence ID" value="NZ_DF978427.1"/>
</dbReference>
<keyword evidence="3 6" id="KW-0479">Metal-binding</keyword>
<keyword evidence="9" id="KW-1185">Reference proteome</keyword>
<protein>
    <recommendedName>
        <fullName evidence="6">Ribonuclease VapC</fullName>
        <shortName evidence="6">RNase VapC</shortName>
        <ecNumber evidence="6">3.1.-.-</ecNumber>
    </recommendedName>
    <alternativeName>
        <fullName evidence="6">Toxin VapC</fullName>
    </alternativeName>
</protein>
<keyword evidence="6" id="KW-0800">Toxin</keyword>
<dbReference type="GO" id="GO:0016787">
    <property type="term" value="F:hydrolase activity"/>
    <property type="evidence" value="ECO:0007669"/>
    <property type="project" value="UniProtKB-KW"/>
</dbReference>
<dbReference type="CDD" id="cd09873">
    <property type="entry name" value="PIN_Pae0151-like"/>
    <property type="match status" value="1"/>
</dbReference>
<comment type="cofactor">
    <cofactor evidence="6">
        <name>Mg(2+)</name>
        <dbReference type="ChEBI" id="CHEBI:18420"/>
    </cofactor>
</comment>
<proteinExistence type="inferred from homology"/>
<keyword evidence="1 6" id="KW-1277">Toxin-antitoxin system</keyword>
<dbReference type="InterPro" id="IPR051619">
    <property type="entry name" value="TypeII_TA_RNase_PINc/VapC"/>
</dbReference>
<evidence type="ECO:0000256" key="1">
    <source>
        <dbReference type="ARBA" id="ARBA00022649"/>
    </source>
</evidence>
<dbReference type="Gene3D" id="3.40.50.1010">
    <property type="entry name" value="5'-nuclease"/>
    <property type="match status" value="1"/>
</dbReference>
<organism evidence="8 9">
    <name type="scientific">Nostoc cycadae WK-1</name>
    <dbReference type="NCBI Taxonomy" id="1861711"/>
    <lineage>
        <taxon>Bacteria</taxon>
        <taxon>Bacillati</taxon>
        <taxon>Cyanobacteriota</taxon>
        <taxon>Cyanophyceae</taxon>
        <taxon>Nostocales</taxon>
        <taxon>Nostocaceae</taxon>
        <taxon>Nostoc</taxon>
    </lineage>
</organism>
<dbReference type="SUPFAM" id="SSF88723">
    <property type="entry name" value="PIN domain-like"/>
    <property type="match status" value="1"/>
</dbReference>
<dbReference type="InterPro" id="IPR044153">
    <property type="entry name" value="PIN_Pae0151-like"/>
</dbReference>
<dbReference type="InterPro" id="IPR022907">
    <property type="entry name" value="VapC_family"/>
</dbReference>
<gene>
    <name evidence="6" type="primary">vapC</name>
    <name evidence="8" type="ORF">NCWK1_2428</name>
</gene>
<sequence>MVIDTMVFAYALLRVEDRYEQAIAALETVDQIVVPDSLFAELGNVIWQWIQFRQLPLQLGLDTLQDAEALVDVMIPSSQIRDAALRLAVAASHSFYDTLFVATAIQSDTQVLTYDQKLAAKFGDRIILLE</sequence>
<feature type="binding site" evidence="6">
    <location>
        <position position="97"/>
    </location>
    <ligand>
        <name>Mg(2+)</name>
        <dbReference type="ChEBI" id="CHEBI:18420"/>
    </ligand>
</feature>
<keyword evidence="5 6" id="KW-0460">Magnesium</keyword>
<evidence type="ECO:0000313" key="8">
    <source>
        <dbReference type="EMBL" id="GBE92670.1"/>
    </source>
</evidence>
<comment type="function">
    <text evidence="6">Toxic component of a toxin-antitoxin (TA) system. An RNase.</text>
</comment>
<keyword evidence="4 6" id="KW-0378">Hydrolase</keyword>
<dbReference type="HAMAP" id="MF_00265">
    <property type="entry name" value="VapC_Nob1"/>
    <property type="match status" value="1"/>
</dbReference>
<dbReference type="EC" id="3.1.-.-" evidence="6"/>
<evidence type="ECO:0000256" key="3">
    <source>
        <dbReference type="ARBA" id="ARBA00022723"/>
    </source>
</evidence>
<evidence type="ECO:0000256" key="2">
    <source>
        <dbReference type="ARBA" id="ARBA00022722"/>
    </source>
</evidence>
<evidence type="ECO:0000259" key="7">
    <source>
        <dbReference type="Pfam" id="PF01850"/>
    </source>
</evidence>
<accession>A0A2H6LHH6</accession>
<dbReference type="PANTHER" id="PTHR35901">
    <property type="entry name" value="RIBONUCLEASE VAPC3"/>
    <property type="match status" value="1"/>
</dbReference>
<dbReference type="EMBL" id="BDGE01000040">
    <property type="protein sequence ID" value="GBE92670.1"/>
    <property type="molecule type" value="Genomic_DNA"/>
</dbReference>
<dbReference type="AlphaFoldDB" id="A0A2H6LHH6"/>
<dbReference type="GO" id="GO:0004540">
    <property type="term" value="F:RNA nuclease activity"/>
    <property type="evidence" value="ECO:0007669"/>
    <property type="project" value="InterPro"/>
</dbReference>
<dbReference type="Proteomes" id="UP000236527">
    <property type="component" value="Unassembled WGS sequence"/>
</dbReference>
<comment type="caution">
    <text evidence="8">The sequence shown here is derived from an EMBL/GenBank/DDBJ whole genome shotgun (WGS) entry which is preliminary data.</text>
</comment>
<evidence type="ECO:0000256" key="5">
    <source>
        <dbReference type="ARBA" id="ARBA00022842"/>
    </source>
</evidence>
<dbReference type="Pfam" id="PF01850">
    <property type="entry name" value="PIN"/>
    <property type="match status" value="1"/>
</dbReference>
<comment type="similarity">
    <text evidence="6">Belongs to the PINc/VapC protein family.</text>
</comment>
<feature type="binding site" evidence="6">
    <location>
        <position position="4"/>
    </location>
    <ligand>
        <name>Mg(2+)</name>
        <dbReference type="ChEBI" id="CHEBI:18420"/>
    </ligand>
</feature>
<evidence type="ECO:0000256" key="6">
    <source>
        <dbReference type="HAMAP-Rule" id="MF_00265"/>
    </source>
</evidence>